<dbReference type="SMART" id="SM00062">
    <property type="entry name" value="PBPb"/>
    <property type="match status" value="1"/>
</dbReference>
<organism evidence="3 4">
    <name type="scientific">Variovorax ginsengisoli</name>
    <dbReference type="NCBI Taxonomy" id="363844"/>
    <lineage>
        <taxon>Bacteria</taxon>
        <taxon>Pseudomonadati</taxon>
        <taxon>Pseudomonadota</taxon>
        <taxon>Betaproteobacteria</taxon>
        <taxon>Burkholderiales</taxon>
        <taxon>Comamonadaceae</taxon>
        <taxon>Variovorax</taxon>
    </lineage>
</organism>
<evidence type="ECO:0000313" key="3">
    <source>
        <dbReference type="EMBL" id="MDO1537375.1"/>
    </source>
</evidence>
<dbReference type="Gene3D" id="3.40.190.10">
    <property type="entry name" value="Periplasmic binding protein-like II"/>
    <property type="match status" value="2"/>
</dbReference>
<proteinExistence type="predicted"/>
<dbReference type="PANTHER" id="PTHR35936:SF17">
    <property type="entry name" value="ARGININE-BINDING EXTRACELLULAR PROTEIN ARTP"/>
    <property type="match status" value="1"/>
</dbReference>
<gene>
    <name evidence="3" type="ORF">Q2T77_34505</name>
</gene>
<evidence type="ECO:0000259" key="2">
    <source>
        <dbReference type="SMART" id="SM00062"/>
    </source>
</evidence>
<name>A0ABT8SF50_9BURK</name>
<accession>A0ABT8SF50</accession>
<dbReference type="Proteomes" id="UP001169027">
    <property type="component" value="Unassembled WGS sequence"/>
</dbReference>
<feature type="domain" description="Solute-binding protein family 3/N-terminal" evidence="2">
    <location>
        <begin position="17"/>
        <end position="237"/>
    </location>
</feature>
<protein>
    <submittedName>
        <fullName evidence="3">ABC transporter substrate-binding protein</fullName>
    </submittedName>
</protein>
<reference evidence="3" key="1">
    <citation type="submission" date="2023-06" db="EMBL/GenBank/DDBJ databases">
        <authorList>
            <person name="Jiang Y."/>
            <person name="Liu Q."/>
        </authorList>
    </citation>
    <scope>NUCLEOTIDE SEQUENCE</scope>
    <source>
        <strain evidence="3">CGMCC 1.12090</strain>
    </source>
</reference>
<evidence type="ECO:0000313" key="4">
    <source>
        <dbReference type="Proteomes" id="UP001169027"/>
    </source>
</evidence>
<evidence type="ECO:0000256" key="1">
    <source>
        <dbReference type="ARBA" id="ARBA00022729"/>
    </source>
</evidence>
<keyword evidence="1" id="KW-0732">Signal</keyword>
<dbReference type="Pfam" id="PF00497">
    <property type="entry name" value="SBP_bac_3"/>
    <property type="match status" value="1"/>
</dbReference>
<keyword evidence="4" id="KW-1185">Reference proteome</keyword>
<dbReference type="EMBL" id="JAUKVY010000039">
    <property type="protein sequence ID" value="MDO1537375.1"/>
    <property type="molecule type" value="Genomic_DNA"/>
</dbReference>
<dbReference type="CDD" id="cd13623">
    <property type="entry name" value="PBP2_AA_hypothetical"/>
    <property type="match status" value="1"/>
</dbReference>
<dbReference type="SUPFAM" id="SSF53850">
    <property type="entry name" value="Periplasmic binding protein-like II"/>
    <property type="match status" value="1"/>
</dbReference>
<dbReference type="PANTHER" id="PTHR35936">
    <property type="entry name" value="MEMBRANE-BOUND LYTIC MUREIN TRANSGLYCOSYLASE F"/>
    <property type="match status" value="1"/>
</dbReference>
<dbReference type="RefSeq" id="WP_301815763.1">
    <property type="nucleotide sequence ID" value="NZ_JAUJZH010000039.1"/>
</dbReference>
<dbReference type="InterPro" id="IPR001638">
    <property type="entry name" value="Solute-binding_3/MltF_N"/>
</dbReference>
<comment type="caution">
    <text evidence="3">The sequence shown here is derived from an EMBL/GenBank/DDBJ whole genome shotgun (WGS) entry which is preliminary data.</text>
</comment>
<sequence length="242" mass="26086">MDDNHQQLIDSIAPSGRLRAAINFGNIVLAQRFPTGEPQGVSVTLAREMAARLGLPLDLVTFDAAGQVFDALVERGAWDVAFLAIDPQRGTQIDFTSPYVTIQGTYLVPCDSPFGSTGDVDRPGIRIAASRGSAYELYLRRHLRHAELVCADSPEASFRLFMDGKLDAMASVRQPLSLLAAEYPGLRVLGDAYMRVDQAIGTPKGRAPALRWLNDLIAETKTSGFLAEALRSSGQGDAVLAP</sequence>